<dbReference type="EMBL" id="CP021111">
    <property type="protein sequence ID" value="ARP97433.1"/>
    <property type="molecule type" value="Genomic_DNA"/>
</dbReference>
<feature type="compositionally biased region" description="Low complexity" evidence="1">
    <location>
        <begin position="198"/>
        <end position="207"/>
    </location>
</feature>
<feature type="region of interest" description="Disordered" evidence="1">
    <location>
        <begin position="36"/>
        <end position="90"/>
    </location>
</feature>
<evidence type="ECO:0000256" key="1">
    <source>
        <dbReference type="SAM" id="MobiDB-lite"/>
    </source>
</evidence>
<dbReference type="KEGG" id="bgm:CAL15_13215"/>
<dbReference type="Proteomes" id="UP000194161">
    <property type="component" value="Chromosome"/>
</dbReference>
<dbReference type="STRING" id="463040.CAL15_13215"/>
<proteinExistence type="predicted"/>
<evidence type="ECO:0000313" key="3">
    <source>
        <dbReference type="Proteomes" id="UP000194161"/>
    </source>
</evidence>
<keyword evidence="3" id="KW-1185">Reference proteome</keyword>
<feature type="compositionally biased region" description="Low complexity" evidence="1">
    <location>
        <begin position="68"/>
        <end position="80"/>
    </location>
</feature>
<accession>A0A1W6ZJ44</accession>
<feature type="compositionally biased region" description="Basic and acidic residues" evidence="1">
    <location>
        <begin position="49"/>
        <end position="60"/>
    </location>
</feature>
<sequence length="215" mass="24056">MAAMMAVSPVQAQTMEERLRTQLRSATQQLQQLQSQQAQLNAAKTTAETQRDAAQKELEQLRAQLGKAQGQAEQMAQQQEAVRDAARAQAAASNEQLGKFKAAYDELLGIARAKDAEGRKLQVALTERDSQLKLCEQKNDQMYAAGKEILAAYESFSTGDLLKIRQPLAREARVQFDEQAQAYGDKLYDGKYDPRMAQQQQQQQQQQPEGKPVQQ</sequence>
<gene>
    <name evidence="2" type="ORF">CAL15_13215</name>
</gene>
<organism evidence="2 3">
    <name type="scientific">Bordetella genomosp. 13</name>
    <dbReference type="NCBI Taxonomy" id="463040"/>
    <lineage>
        <taxon>Bacteria</taxon>
        <taxon>Pseudomonadati</taxon>
        <taxon>Pseudomonadota</taxon>
        <taxon>Betaproteobacteria</taxon>
        <taxon>Burkholderiales</taxon>
        <taxon>Alcaligenaceae</taxon>
        <taxon>Bordetella</taxon>
    </lineage>
</organism>
<dbReference type="AlphaFoldDB" id="A0A1W6ZJ44"/>
<name>A0A1W6ZJ44_9BORD</name>
<evidence type="ECO:0000313" key="2">
    <source>
        <dbReference type="EMBL" id="ARP97433.1"/>
    </source>
</evidence>
<dbReference type="OrthoDB" id="7032041at2"/>
<protein>
    <submittedName>
        <fullName evidence="2">DNA repair protein</fullName>
    </submittedName>
</protein>
<feature type="region of interest" description="Disordered" evidence="1">
    <location>
        <begin position="185"/>
        <end position="215"/>
    </location>
</feature>
<reference evidence="2 3" key="1">
    <citation type="submission" date="2017-05" db="EMBL/GenBank/DDBJ databases">
        <title>Complete and WGS of Bordetella genogroups.</title>
        <authorList>
            <person name="Spilker T."/>
            <person name="LiPuma J."/>
        </authorList>
    </citation>
    <scope>NUCLEOTIDE SEQUENCE [LARGE SCALE GENOMIC DNA]</scope>
    <source>
        <strain evidence="2 3">AU7206</strain>
    </source>
</reference>